<evidence type="ECO:0000313" key="11">
    <source>
        <dbReference type="Proteomes" id="UP001595848"/>
    </source>
</evidence>
<accession>A0ABV8NXQ8</accession>
<keyword evidence="5 8" id="KW-0812">Transmembrane</keyword>
<evidence type="ECO:0000256" key="3">
    <source>
        <dbReference type="ARBA" id="ARBA00022448"/>
    </source>
</evidence>
<evidence type="ECO:0000256" key="7">
    <source>
        <dbReference type="ARBA" id="ARBA00023136"/>
    </source>
</evidence>
<comment type="similarity">
    <text evidence="2 8">Belongs to the major facilitator superfamily. Bcr/CmlA family.</text>
</comment>
<feature type="transmembrane region" description="Helical" evidence="8">
    <location>
        <begin position="342"/>
        <end position="367"/>
    </location>
</feature>
<keyword evidence="6 8" id="KW-1133">Transmembrane helix</keyword>
<proteinExistence type="inferred from homology"/>
<feature type="domain" description="Major facilitator superfamily (MFS) profile" evidence="9">
    <location>
        <begin position="13"/>
        <end position="401"/>
    </location>
</feature>
<name>A0ABV8NXQ8_9BURK</name>
<feature type="transmembrane region" description="Helical" evidence="8">
    <location>
        <begin position="104"/>
        <end position="125"/>
    </location>
</feature>
<dbReference type="RefSeq" id="WP_246600527.1">
    <property type="nucleotide sequence ID" value="NZ_JAHTBN010000003.1"/>
</dbReference>
<dbReference type="InterPro" id="IPR036259">
    <property type="entry name" value="MFS_trans_sf"/>
</dbReference>
<feature type="transmembrane region" description="Helical" evidence="8">
    <location>
        <begin position="167"/>
        <end position="185"/>
    </location>
</feature>
<dbReference type="CDD" id="cd17320">
    <property type="entry name" value="MFS_MdfA_MDR_like"/>
    <property type="match status" value="1"/>
</dbReference>
<evidence type="ECO:0000256" key="6">
    <source>
        <dbReference type="ARBA" id="ARBA00022989"/>
    </source>
</evidence>
<dbReference type="PROSITE" id="PS50850">
    <property type="entry name" value="MFS"/>
    <property type="match status" value="1"/>
</dbReference>
<keyword evidence="8" id="KW-0997">Cell inner membrane</keyword>
<dbReference type="Gene3D" id="1.20.1720.10">
    <property type="entry name" value="Multidrug resistance protein D"/>
    <property type="match status" value="1"/>
</dbReference>
<reference evidence="11" key="1">
    <citation type="journal article" date="2019" name="Int. J. Syst. Evol. Microbiol.">
        <title>The Global Catalogue of Microorganisms (GCM) 10K type strain sequencing project: providing services to taxonomists for standard genome sequencing and annotation.</title>
        <authorList>
            <consortium name="The Broad Institute Genomics Platform"/>
            <consortium name="The Broad Institute Genome Sequencing Center for Infectious Disease"/>
            <person name="Wu L."/>
            <person name="Ma J."/>
        </authorList>
    </citation>
    <scope>NUCLEOTIDE SEQUENCE [LARGE SCALE GENOMIC DNA]</scope>
    <source>
        <strain evidence="11">LMG 24813</strain>
    </source>
</reference>
<feature type="transmembrane region" description="Helical" evidence="8">
    <location>
        <begin position="217"/>
        <end position="235"/>
    </location>
</feature>
<dbReference type="InterPro" id="IPR004812">
    <property type="entry name" value="Efflux_drug-R_Bcr/CmlA"/>
</dbReference>
<feature type="transmembrane region" description="Helical" evidence="8">
    <location>
        <begin position="255"/>
        <end position="275"/>
    </location>
</feature>
<dbReference type="Pfam" id="PF07690">
    <property type="entry name" value="MFS_1"/>
    <property type="match status" value="1"/>
</dbReference>
<evidence type="ECO:0000256" key="1">
    <source>
        <dbReference type="ARBA" id="ARBA00004651"/>
    </source>
</evidence>
<keyword evidence="7 8" id="KW-0472">Membrane</keyword>
<evidence type="ECO:0000259" key="9">
    <source>
        <dbReference type="PROSITE" id="PS50850"/>
    </source>
</evidence>
<protein>
    <recommendedName>
        <fullName evidence="8">Bcr/CflA family efflux transporter</fullName>
    </recommendedName>
</protein>
<dbReference type="PANTHER" id="PTHR23502:SF132">
    <property type="entry name" value="POLYAMINE TRANSPORTER 2-RELATED"/>
    <property type="match status" value="1"/>
</dbReference>
<evidence type="ECO:0000256" key="8">
    <source>
        <dbReference type="RuleBase" id="RU365088"/>
    </source>
</evidence>
<evidence type="ECO:0000313" key="10">
    <source>
        <dbReference type="EMBL" id="MFC4200262.1"/>
    </source>
</evidence>
<keyword evidence="4" id="KW-1003">Cell membrane</keyword>
<gene>
    <name evidence="10" type="ORF">ACFOY1_04780</name>
</gene>
<dbReference type="InterPro" id="IPR020846">
    <property type="entry name" value="MFS_dom"/>
</dbReference>
<evidence type="ECO:0000256" key="2">
    <source>
        <dbReference type="ARBA" id="ARBA00006236"/>
    </source>
</evidence>
<dbReference type="InterPro" id="IPR011701">
    <property type="entry name" value="MFS"/>
</dbReference>
<dbReference type="SUPFAM" id="SSF103473">
    <property type="entry name" value="MFS general substrate transporter"/>
    <property type="match status" value="1"/>
</dbReference>
<feature type="transmembrane region" description="Helical" evidence="8">
    <location>
        <begin position="373"/>
        <end position="394"/>
    </location>
</feature>
<evidence type="ECO:0000256" key="4">
    <source>
        <dbReference type="ARBA" id="ARBA00022475"/>
    </source>
</evidence>
<comment type="caution">
    <text evidence="10">The sequence shown here is derived from an EMBL/GenBank/DDBJ whole genome shotgun (WGS) entry which is preliminary data.</text>
</comment>
<comment type="subcellular location">
    <subcellularLocation>
        <location evidence="8">Cell inner membrane</location>
        <topology evidence="8">Multi-pass membrane protein</topology>
    </subcellularLocation>
    <subcellularLocation>
        <location evidence="1">Cell membrane</location>
        <topology evidence="1">Multi-pass membrane protein</topology>
    </subcellularLocation>
</comment>
<keyword evidence="11" id="KW-1185">Reference proteome</keyword>
<dbReference type="NCBIfam" id="TIGR00710">
    <property type="entry name" value="efflux_Bcr_CflA"/>
    <property type="match status" value="1"/>
</dbReference>
<feature type="transmembrane region" description="Helical" evidence="8">
    <location>
        <begin position="80"/>
        <end position="98"/>
    </location>
</feature>
<organism evidence="10 11">
    <name type="scientific">Candidimonas humi</name>
    <dbReference type="NCBI Taxonomy" id="683355"/>
    <lineage>
        <taxon>Bacteria</taxon>
        <taxon>Pseudomonadati</taxon>
        <taxon>Pseudomonadota</taxon>
        <taxon>Betaproteobacteria</taxon>
        <taxon>Burkholderiales</taxon>
        <taxon>Alcaligenaceae</taxon>
        <taxon>Candidimonas</taxon>
    </lineage>
</organism>
<comment type="caution">
    <text evidence="8">Lacks conserved residue(s) required for the propagation of feature annotation.</text>
</comment>
<sequence length="401" mass="42221">MPPATKTRDFPPWLILMGLLTALGPLAIDMYLPAFPSIVQGLHTTEGKVERTVASYLLGLALAQLVYGPFADRYGRKPPLITGLLLFIGASIACGLTDNIEHLTLWRIVQAFGGACGMVIPRAVIRDNFDTRDAAKALSVLILVMGATPILAPLLGGQVLLLGSWRGLFAIMAGGGTLLLCGVVWTMRESLPPGKAVALRPAIIARNYAALLSHKRFMCYTLAGGFGSAGLFAYISGSARTFIEIYHVDPRYFGLLFGLNAASLIIASQFSARLLNRHTPEKLLKTAQITLACATLAGLAITLAGAMTLTLLMLCLIGFMASQGFVSPNAAALALADQGGRLGVASAMLGTLQMLCGAASGMAVSAWQSSTPLPLTGMLALCACLSWLFGRIALRDGVRQA</sequence>
<dbReference type="Proteomes" id="UP001595848">
    <property type="component" value="Unassembled WGS sequence"/>
</dbReference>
<dbReference type="PANTHER" id="PTHR23502">
    <property type="entry name" value="MAJOR FACILITATOR SUPERFAMILY"/>
    <property type="match status" value="1"/>
</dbReference>
<feature type="transmembrane region" description="Helical" evidence="8">
    <location>
        <begin position="12"/>
        <end position="32"/>
    </location>
</feature>
<evidence type="ECO:0000256" key="5">
    <source>
        <dbReference type="ARBA" id="ARBA00022692"/>
    </source>
</evidence>
<keyword evidence="3 8" id="KW-0813">Transport</keyword>
<dbReference type="EMBL" id="JBHSBV010000002">
    <property type="protein sequence ID" value="MFC4200262.1"/>
    <property type="molecule type" value="Genomic_DNA"/>
</dbReference>
<feature type="transmembrane region" description="Helical" evidence="8">
    <location>
        <begin position="137"/>
        <end position="161"/>
    </location>
</feature>